<dbReference type="Proteomes" id="UP000194236">
    <property type="component" value="Unassembled WGS sequence"/>
</dbReference>
<dbReference type="GO" id="GO:0055085">
    <property type="term" value="P:transmembrane transport"/>
    <property type="evidence" value="ECO:0007669"/>
    <property type="project" value="InterPro"/>
</dbReference>
<evidence type="ECO:0000256" key="6">
    <source>
        <dbReference type="ARBA" id="ARBA00023136"/>
    </source>
</evidence>
<evidence type="ECO:0000256" key="2">
    <source>
        <dbReference type="ARBA" id="ARBA00006375"/>
    </source>
</evidence>
<proteinExistence type="inferred from homology"/>
<keyword evidence="4 7" id="KW-0812">Transmembrane</keyword>
<organism evidence="9 10">
    <name type="scientific">Euroglyphus maynei</name>
    <name type="common">Mayne's house dust mite</name>
    <dbReference type="NCBI Taxonomy" id="6958"/>
    <lineage>
        <taxon>Eukaryota</taxon>
        <taxon>Metazoa</taxon>
        <taxon>Ecdysozoa</taxon>
        <taxon>Arthropoda</taxon>
        <taxon>Chelicerata</taxon>
        <taxon>Arachnida</taxon>
        <taxon>Acari</taxon>
        <taxon>Acariformes</taxon>
        <taxon>Sarcoptiformes</taxon>
        <taxon>Astigmata</taxon>
        <taxon>Psoroptidia</taxon>
        <taxon>Analgoidea</taxon>
        <taxon>Pyroglyphidae</taxon>
        <taxon>Pyroglyphinae</taxon>
        <taxon>Euroglyphus</taxon>
    </lineage>
</organism>
<dbReference type="Pfam" id="PF00153">
    <property type="entry name" value="Mito_carr"/>
    <property type="match status" value="3"/>
</dbReference>
<evidence type="ECO:0000256" key="1">
    <source>
        <dbReference type="ARBA" id="ARBA00004141"/>
    </source>
</evidence>
<evidence type="ECO:0000256" key="4">
    <source>
        <dbReference type="ARBA" id="ARBA00022692"/>
    </source>
</evidence>
<dbReference type="SUPFAM" id="SSF103506">
    <property type="entry name" value="Mitochondrial carrier"/>
    <property type="match status" value="1"/>
</dbReference>
<dbReference type="InterPro" id="IPR023395">
    <property type="entry name" value="MCP_dom_sf"/>
</dbReference>
<dbReference type="EMBL" id="MUJZ01025675">
    <property type="protein sequence ID" value="OTF78922.1"/>
    <property type="molecule type" value="Genomic_DNA"/>
</dbReference>
<feature type="repeat" description="Solcar" evidence="7">
    <location>
        <begin position="13"/>
        <end position="99"/>
    </location>
</feature>
<dbReference type="PRINTS" id="PR00926">
    <property type="entry name" value="MITOCARRIER"/>
</dbReference>
<protein>
    <submittedName>
        <fullName evidence="9">Solute carrier family 25-like protein</fullName>
    </submittedName>
</protein>
<dbReference type="PROSITE" id="PS50920">
    <property type="entry name" value="SOLCAR"/>
    <property type="match status" value="2"/>
</dbReference>
<evidence type="ECO:0000256" key="7">
    <source>
        <dbReference type="PROSITE-ProRule" id="PRU00282"/>
    </source>
</evidence>
<reference evidence="9 10" key="1">
    <citation type="submission" date="2017-03" db="EMBL/GenBank/DDBJ databases">
        <title>Genome Survey of Euroglyphus maynei.</title>
        <authorList>
            <person name="Arlian L.G."/>
            <person name="Morgan M.S."/>
            <person name="Rider S.D."/>
        </authorList>
    </citation>
    <scope>NUCLEOTIDE SEQUENCE [LARGE SCALE GENOMIC DNA]</scope>
    <source>
        <strain evidence="9">Arlian Lab</strain>
        <tissue evidence="9">Whole body</tissue>
    </source>
</reference>
<dbReference type="InterPro" id="IPR002067">
    <property type="entry name" value="MCP"/>
</dbReference>
<comment type="subcellular location">
    <subcellularLocation>
        <location evidence="1">Membrane</location>
        <topology evidence="1">Multi-pass membrane protein</topology>
    </subcellularLocation>
</comment>
<dbReference type="PANTHER" id="PTHR24089">
    <property type="entry name" value="SOLUTE CARRIER FAMILY 25"/>
    <property type="match status" value="1"/>
</dbReference>
<keyword evidence="10" id="KW-1185">Reference proteome</keyword>
<evidence type="ECO:0000313" key="10">
    <source>
        <dbReference type="Proteomes" id="UP000194236"/>
    </source>
</evidence>
<keyword evidence="3 8" id="KW-0813">Transport</keyword>
<dbReference type="Gene3D" id="1.50.40.10">
    <property type="entry name" value="Mitochondrial carrier domain"/>
    <property type="match status" value="1"/>
</dbReference>
<name>A0A1Y3BDI8_EURMA</name>
<dbReference type="OrthoDB" id="270584at2759"/>
<comment type="caution">
    <text evidence="9">The sequence shown here is derived from an EMBL/GenBank/DDBJ whole genome shotgun (WGS) entry which is preliminary data.</text>
</comment>
<dbReference type="GO" id="GO:0016020">
    <property type="term" value="C:membrane"/>
    <property type="evidence" value="ECO:0007669"/>
    <property type="project" value="UniProtKB-SubCell"/>
</dbReference>
<evidence type="ECO:0000313" key="9">
    <source>
        <dbReference type="EMBL" id="OTF78922.1"/>
    </source>
</evidence>
<evidence type="ECO:0000256" key="3">
    <source>
        <dbReference type="ARBA" id="ARBA00022448"/>
    </source>
</evidence>
<evidence type="ECO:0000256" key="8">
    <source>
        <dbReference type="RuleBase" id="RU000488"/>
    </source>
</evidence>
<keyword evidence="6 7" id="KW-0472">Membrane</keyword>
<gene>
    <name evidence="9" type="ORF">BLA29_000127</name>
</gene>
<sequence length="295" mass="32583">MTVRSDKKLTNSERVITSLIAGALAGAMAKTVIAPLDRTKIYFQTQNKIFTFPGVMDFLLKSYRESGFTSLWRGNSATMARVVPYAAIQYSSHEQFKHLLQVETNDQKAHPHRSFIAGSLAGLISTASTYPLDVARARMAVCSLYPSLSQVFIRSIHEDGFLSLYRGFTPTLCGVIPYADHYGNNDIHPLLRMLFGAIAGLFGQSASYPLDIVRRRMQTQHGYAELGIIGTLRKVIIEEGFVHGLYKGLSLNWVKGPIAVGISFTSFDMIHKFLLTVYIDEIESSSSSAKVSSGV</sequence>
<feature type="repeat" description="Solcar" evidence="7">
    <location>
        <begin position="187"/>
        <end position="273"/>
    </location>
</feature>
<accession>A0A1Y3BDI8</accession>
<dbReference type="AlphaFoldDB" id="A0A1Y3BDI8"/>
<keyword evidence="5" id="KW-0677">Repeat</keyword>
<evidence type="ECO:0000256" key="5">
    <source>
        <dbReference type="ARBA" id="ARBA00022737"/>
    </source>
</evidence>
<dbReference type="InterPro" id="IPR018108">
    <property type="entry name" value="MCP_transmembrane"/>
</dbReference>
<comment type="similarity">
    <text evidence="2 8">Belongs to the mitochondrial carrier (TC 2.A.29) family.</text>
</comment>